<dbReference type="EMBL" id="CP054160">
    <property type="protein sequence ID" value="QKJ58764.1"/>
    <property type="molecule type" value="Genomic_DNA"/>
</dbReference>
<protein>
    <submittedName>
        <fullName evidence="1">Uncharacterized protein</fullName>
    </submittedName>
</protein>
<dbReference type="Proteomes" id="UP000503464">
    <property type="component" value="Chromosome"/>
</dbReference>
<proteinExistence type="predicted"/>
<evidence type="ECO:0000313" key="2">
    <source>
        <dbReference type="Proteomes" id="UP000503464"/>
    </source>
</evidence>
<evidence type="ECO:0000313" key="1">
    <source>
        <dbReference type="EMBL" id="QKJ58764.1"/>
    </source>
</evidence>
<organism evidence="1 2">
    <name type="scientific">Serratia fonticola</name>
    <dbReference type="NCBI Taxonomy" id="47917"/>
    <lineage>
        <taxon>Bacteria</taxon>
        <taxon>Pseudomonadati</taxon>
        <taxon>Pseudomonadota</taxon>
        <taxon>Gammaproteobacteria</taxon>
        <taxon>Enterobacterales</taxon>
        <taxon>Yersiniaceae</taxon>
        <taxon>Serratia</taxon>
    </lineage>
</organism>
<accession>A0AAE7JTK4</accession>
<dbReference type="RefSeq" id="WP_173409104.1">
    <property type="nucleotide sequence ID" value="NZ_CAMKUK010000001.1"/>
</dbReference>
<dbReference type="AlphaFoldDB" id="A0AAE7JTK4"/>
<name>A0AAE7JTK4_SERFO</name>
<gene>
    <name evidence="1" type="ORF">G9399_10810</name>
</gene>
<reference evidence="2" key="1">
    <citation type="submission" date="2020-03" db="EMBL/GenBank/DDBJ databases">
        <title>Genome sequences of seven Enterobacteriaceae strains isolated from Canadian wastewater treatment facilities.</title>
        <authorList>
            <person name="Huang H."/>
            <person name="Chmara J.T."/>
            <person name="Duceppe M.-O."/>
        </authorList>
    </citation>
    <scope>NUCLEOTIDE SEQUENCE [LARGE SCALE GENOMIC DNA]</scope>
    <source>
        <strain evidence="2">Biosolid 3</strain>
    </source>
</reference>
<sequence length="163" mass="17725">MEIAINMIKASIHTSANSFGHVVGEFEELVEQLAAAGFPQASEKVDSVFEELGGANHIEIRACYISKLKQVVAELESMPPLPVKAYECTNPLFADVDLGSAGNVLMCLEGEKQATHELAKLIVELFSSAGYEEDGKKPGDTVMFFVVGKERIPEFYNAVNSLQ</sequence>